<protein>
    <submittedName>
        <fullName evidence="2">Uncharacterized protein</fullName>
    </submittedName>
</protein>
<organism evidence="2 3">
    <name type="scientific">Pleurodeles waltl</name>
    <name type="common">Iberian ribbed newt</name>
    <dbReference type="NCBI Taxonomy" id="8319"/>
    <lineage>
        <taxon>Eukaryota</taxon>
        <taxon>Metazoa</taxon>
        <taxon>Chordata</taxon>
        <taxon>Craniata</taxon>
        <taxon>Vertebrata</taxon>
        <taxon>Euteleostomi</taxon>
        <taxon>Amphibia</taxon>
        <taxon>Batrachia</taxon>
        <taxon>Caudata</taxon>
        <taxon>Salamandroidea</taxon>
        <taxon>Salamandridae</taxon>
        <taxon>Pleurodelinae</taxon>
        <taxon>Pleurodeles</taxon>
    </lineage>
</organism>
<keyword evidence="3" id="KW-1185">Reference proteome</keyword>
<reference evidence="2" key="1">
    <citation type="journal article" date="2022" name="bioRxiv">
        <title>Sequencing and chromosome-scale assembly of the giantPleurodeles waltlgenome.</title>
        <authorList>
            <person name="Brown T."/>
            <person name="Elewa A."/>
            <person name="Iarovenko S."/>
            <person name="Subramanian E."/>
            <person name="Araus A.J."/>
            <person name="Petzold A."/>
            <person name="Susuki M."/>
            <person name="Suzuki K.-i.T."/>
            <person name="Hayashi T."/>
            <person name="Toyoda A."/>
            <person name="Oliveira C."/>
            <person name="Osipova E."/>
            <person name="Leigh N.D."/>
            <person name="Simon A."/>
            <person name="Yun M.H."/>
        </authorList>
    </citation>
    <scope>NUCLEOTIDE SEQUENCE</scope>
    <source>
        <strain evidence="2">20211129_DDA</strain>
        <tissue evidence="2">Liver</tissue>
    </source>
</reference>
<evidence type="ECO:0000313" key="3">
    <source>
        <dbReference type="Proteomes" id="UP001066276"/>
    </source>
</evidence>
<proteinExistence type="predicted"/>
<feature type="region of interest" description="Disordered" evidence="1">
    <location>
        <begin position="38"/>
        <end position="89"/>
    </location>
</feature>
<evidence type="ECO:0000313" key="2">
    <source>
        <dbReference type="EMBL" id="KAJ1146308.1"/>
    </source>
</evidence>
<gene>
    <name evidence="2" type="ORF">NDU88_012585</name>
</gene>
<dbReference type="AlphaFoldDB" id="A0AAV7R687"/>
<dbReference type="Proteomes" id="UP001066276">
    <property type="component" value="Chromosome 6"/>
</dbReference>
<accession>A0AAV7R687</accession>
<sequence>MRARGGKRCLRGRLQSTAHNRSLCWLLSPQQPGSVWSCTGGQEGSCSRPGAAPEPCSGNEDSASFPPVRRTEAEWGREEGGAPQRGSSKSFRIKAKWFFL</sequence>
<comment type="caution">
    <text evidence="2">The sequence shown here is derived from an EMBL/GenBank/DDBJ whole genome shotgun (WGS) entry which is preliminary data.</text>
</comment>
<dbReference type="EMBL" id="JANPWB010000010">
    <property type="protein sequence ID" value="KAJ1146308.1"/>
    <property type="molecule type" value="Genomic_DNA"/>
</dbReference>
<feature type="compositionally biased region" description="Basic and acidic residues" evidence="1">
    <location>
        <begin position="69"/>
        <end position="80"/>
    </location>
</feature>
<evidence type="ECO:0000256" key="1">
    <source>
        <dbReference type="SAM" id="MobiDB-lite"/>
    </source>
</evidence>
<name>A0AAV7R687_PLEWA</name>